<keyword evidence="2" id="KW-0812">Transmembrane</keyword>
<name>A0A7Y8FSP2_9PSED</name>
<keyword evidence="2" id="KW-1133">Transmembrane helix</keyword>
<evidence type="ECO:0000313" key="3">
    <source>
        <dbReference type="EMBL" id="NWE07516.1"/>
    </source>
</evidence>
<gene>
    <name evidence="3" type="ORF">HX788_10465</name>
    <name evidence="4" type="ORF">HX795_22130</name>
</gene>
<evidence type="ECO:0000313" key="5">
    <source>
        <dbReference type="Proteomes" id="UP000563268"/>
    </source>
</evidence>
<evidence type="ECO:0000313" key="4">
    <source>
        <dbReference type="EMBL" id="NWE84812.1"/>
    </source>
</evidence>
<evidence type="ECO:0000313" key="6">
    <source>
        <dbReference type="Proteomes" id="UP000590218"/>
    </source>
</evidence>
<dbReference type="AlphaFoldDB" id="A0A7Y8FSP2"/>
<feature type="region of interest" description="Disordered" evidence="1">
    <location>
        <begin position="283"/>
        <end position="308"/>
    </location>
</feature>
<feature type="transmembrane region" description="Helical" evidence="2">
    <location>
        <begin position="28"/>
        <end position="52"/>
    </location>
</feature>
<evidence type="ECO:0000256" key="1">
    <source>
        <dbReference type="SAM" id="MobiDB-lite"/>
    </source>
</evidence>
<comment type="caution">
    <text evidence="4">The sequence shown here is derived from an EMBL/GenBank/DDBJ whole genome shotgun (WGS) entry which is preliminary data.</text>
</comment>
<dbReference type="Proteomes" id="UP000563268">
    <property type="component" value="Unassembled WGS sequence"/>
</dbReference>
<dbReference type="Proteomes" id="UP000590218">
    <property type="component" value="Unassembled WGS sequence"/>
</dbReference>
<keyword evidence="2" id="KW-0472">Membrane</keyword>
<accession>A0A7Y8FSP2</accession>
<dbReference type="EMBL" id="JACARL010000137">
    <property type="protein sequence ID" value="NWE84812.1"/>
    <property type="molecule type" value="Genomic_DNA"/>
</dbReference>
<evidence type="ECO:0000256" key="2">
    <source>
        <dbReference type="SAM" id="Phobius"/>
    </source>
</evidence>
<organism evidence="4 6">
    <name type="scientific">Pseudomonas edaphica</name>
    <dbReference type="NCBI Taxonomy" id="2006980"/>
    <lineage>
        <taxon>Bacteria</taxon>
        <taxon>Pseudomonadati</taxon>
        <taxon>Pseudomonadota</taxon>
        <taxon>Gammaproteobacteria</taxon>
        <taxon>Pseudomonadales</taxon>
        <taxon>Pseudomonadaceae</taxon>
        <taxon>Pseudomonas</taxon>
    </lineage>
</organism>
<dbReference type="RefSeq" id="WP_176992062.1">
    <property type="nucleotide sequence ID" value="NZ_JACARL010000137.1"/>
</dbReference>
<dbReference type="EMBL" id="JACARM010000023">
    <property type="protein sequence ID" value="NWE07516.1"/>
    <property type="molecule type" value="Genomic_DNA"/>
</dbReference>
<reference evidence="5 6" key="1">
    <citation type="submission" date="2020-04" db="EMBL/GenBank/DDBJ databases">
        <title>Molecular characterization of pseudomonads from Agaricus bisporus reveal novel blotch 2 pathogens in Western Europe.</title>
        <authorList>
            <person name="Taparia T."/>
            <person name="Krijger M."/>
            <person name="Haynes E."/>
            <person name="Elpinstone J.G."/>
            <person name="Noble R."/>
            <person name="Van Der Wolf J."/>
        </authorList>
    </citation>
    <scope>NUCLEOTIDE SEQUENCE [LARGE SCALE GENOMIC DNA]</scope>
    <source>
        <strain evidence="4 6">K6002</strain>
        <strain evidence="3 5">K7002</strain>
    </source>
</reference>
<protein>
    <submittedName>
        <fullName evidence="4">Uncharacterized protein</fullName>
    </submittedName>
</protein>
<proteinExistence type="predicted"/>
<sequence length="308" mass="34197">MTDLWVPISGVFWRTAPLFPDLGWSVDFGALFTTIVGALAGAGIGAWAAGYISERNKFREQLTKEIRDTNAAIVLALGVMNLGAGLKRQHVKALVEDYVEQRAKCHEEVAKMKAGGTQSEVPKINFLELQEIAPPVIHLQEIVLSRISTAGRALAAVTALTDAVINLNCSLKRRNELIKQFKKDDFPVGARKEHFCFGLPYGDGVTNEEYGDSIKGISSYTNDVIFFSSELCADLHEHAELIVEQFRSRRLGGKTPNVNRIDLTEARKAGLIPSAEGYESWTSGFKKAPKEQKRRWRFWPHKQTPPGS</sequence>